<comment type="similarity">
    <text evidence="4">Belongs to the anthranilate phosphoribosyltransferase family.</text>
</comment>
<dbReference type="EMBL" id="JALKII010000003">
    <property type="protein sequence ID" value="MCK0537361.1"/>
    <property type="molecule type" value="Genomic_DNA"/>
</dbReference>
<feature type="binding site" evidence="4">
    <location>
        <position position="228"/>
    </location>
    <ligand>
        <name>Mg(2+)</name>
        <dbReference type="ChEBI" id="CHEBI:18420"/>
        <label>2</label>
    </ligand>
</feature>
<dbReference type="Gene3D" id="3.40.1030.10">
    <property type="entry name" value="Nucleoside phosphorylase/phosphoribosyltransferase catalytic domain"/>
    <property type="match status" value="1"/>
</dbReference>
<comment type="function">
    <text evidence="4">Catalyzes the transfer of the phosphoribosyl group of 5-phosphorylribose-1-pyrophosphate (PRPP) to anthranilate to yield N-(5'-phosphoribosyl)-anthranilate (PRA).</text>
</comment>
<feature type="domain" description="Glycosyl transferase family 3" evidence="5">
    <location>
        <begin position="77"/>
        <end position="329"/>
    </location>
</feature>
<evidence type="ECO:0000256" key="4">
    <source>
        <dbReference type="HAMAP-Rule" id="MF_00211"/>
    </source>
</evidence>
<dbReference type="PANTHER" id="PTHR43285">
    <property type="entry name" value="ANTHRANILATE PHOSPHORIBOSYLTRANSFERASE"/>
    <property type="match status" value="1"/>
</dbReference>
<gene>
    <name evidence="4 7" type="primary">trpD</name>
    <name evidence="7" type="ORF">MU846_06510</name>
</gene>
<dbReference type="Proteomes" id="UP001165524">
    <property type="component" value="Unassembled WGS sequence"/>
</dbReference>
<comment type="catalytic activity">
    <reaction evidence="4">
        <text>N-(5-phospho-beta-D-ribosyl)anthranilate + diphosphate = 5-phospho-alpha-D-ribose 1-diphosphate + anthranilate</text>
        <dbReference type="Rhea" id="RHEA:11768"/>
        <dbReference type="ChEBI" id="CHEBI:16567"/>
        <dbReference type="ChEBI" id="CHEBI:18277"/>
        <dbReference type="ChEBI" id="CHEBI:33019"/>
        <dbReference type="ChEBI" id="CHEBI:58017"/>
        <dbReference type="EC" id="2.4.2.18"/>
    </reaction>
</comment>
<dbReference type="InterPro" id="IPR017459">
    <property type="entry name" value="Glycosyl_Trfase_fam3_N_dom"/>
</dbReference>
<comment type="pathway">
    <text evidence="4">Amino-acid biosynthesis; L-tryptophan biosynthesis; L-tryptophan from chorismate: step 2/5.</text>
</comment>
<dbReference type="SUPFAM" id="SSF52418">
    <property type="entry name" value="Nucleoside phosphorylase/phosphoribosyltransferase catalytic domain"/>
    <property type="match status" value="1"/>
</dbReference>
<proteinExistence type="inferred from homology"/>
<dbReference type="GO" id="GO:0004048">
    <property type="term" value="F:anthranilate phosphoribosyltransferase activity"/>
    <property type="evidence" value="ECO:0007669"/>
    <property type="project" value="UniProtKB-EC"/>
</dbReference>
<dbReference type="PANTHER" id="PTHR43285:SF2">
    <property type="entry name" value="ANTHRANILATE PHOSPHORIBOSYLTRANSFERASE"/>
    <property type="match status" value="1"/>
</dbReference>
<organism evidence="7 8">
    <name type="scientific">Alcanivorax quisquiliarum</name>
    <dbReference type="NCBI Taxonomy" id="2933565"/>
    <lineage>
        <taxon>Bacteria</taxon>
        <taxon>Pseudomonadati</taxon>
        <taxon>Pseudomonadota</taxon>
        <taxon>Gammaproteobacteria</taxon>
        <taxon>Oceanospirillales</taxon>
        <taxon>Alcanivoracaceae</taxon>
        <taxon>Alcanivorax</taxon>
    </lineage>
</organism>
<protein>
    <recommendedName>
        <fullName evidence="4">Anthranilate phosphoribosyltransferase</fullName>
        <ecNumber evidence="4">2.4.2.18</ecNumber>
    </recommendedName>
</protein>
<feature type="binding site" evidence="4">
    <location>
        <position position="82"/>
    </location>
    <ligand>
        <name>5-phospho-alpha-D-ribose 1-diphosphate</name>
        <dbReference type="ChEBI" id="CHEBI:58017"/>
    </ligand>
</feature>
<keyword evidence="4" id="KW-0479">Metal-binding</keyword>
<feature type="binding site" evidence="4">
    <location>
        <begin position="110"/>
        <end position="118"/>
    </location>
    <ligand>
        <name>5-phospho-alpha-D-ribose 1-diphosphate</name>
        <dbReference type="ChEBI" id="CHEBI:58017"/>
    </ligand>
</feature>
<feature type="binding site" evidence="4">
    <location>
        <position position="227"/>
    </location>
    <ligand>
        <name>Mg(2+)</name>
        <dbReference type="ChEBI" id="CHEBI:18420"/>
        <label>2</label>
    </ligand>
</feature>
<feature type="binding site" evidence="4">
    <location>
        <begin position="85"/>
        <end position="86"/>
    </location>
    <ligand>
        <name>5-phospho-alpha-D-ribose 1-diphosphate</name>
        <dbReference type="ChEBI" id="CHEBI:58017"/>
    </ligand>
</feature>
<dbReference type="SUPFAM" id="SSF47648">
    <property type="entry name" value="Nucleoside phosphorylase/phosphoribosyltransferase N-terminal domain"/>
    <property type="match status" value="1"/>
</dbReference>
<evidence type="ECO:0000256" key="2">
    <source>
        <dbReference type="ARBA" id="ARBA00022679"/>
    </source>
</evidence>
<feature type="domain" description="Glycosyl transferase family 3 N-terminal" evidence="6">
    <location>
        <begin position="4"/>
        <end position="64"/>
    </location>
</feature>
<sequence>MDIRDALARVVEHIDLSREEMKEVMRQIMTGAASDAQIGAFLVALRMKSESLDEITGAVEVMRELVTPVDVKGLNYLVDIVGTGGDGANLFNVSSGAAFVAAAAGCHVAKHGGRSVSSRSGSADLLEAAGVRLDLTPEEIARCIREAGVGFMFAPAHHSAMKHAIGPRRELGMRTLFNILGPMTNPAGVTRQVVGVFAEKLCRPMAEVLGRLGAEHVMVVHGLDGLDELSLAGRSKVVELRNGELTEYMVTPEDVGLESASLVGLDVTDSRQSLALIRDAFGKRATAAGEKAADMIALNAGAAIYVSGVTATLKDGVRMAEDMIHNGEAGERMNEVARFTDLLRSG</sequence>
<evidence type="ECO:0000256" key="3">
    <source>
        <dbReference type="ARBA" id="ARBA00022822"/>
    </source>
</evidence>
<keyword evidence="4" id="KW-0460">Magnesium</keyword>
<dbReference type="Gene3D" id="1.20.970.10">
    <property type="entry name" value="Transferase, Pyrimidine Nucleoside Phosphorylase, Chain C"/>
    <property type="match status" value="1"/>
</dbReference>
<feature type="binding site" evidence="4">
    <location>
        <begin position="92"/>
        <end position="95"/>
    </location>
    <ligand>
        <name>5-phospho-alpha-D-ribose 1-diphosphate</name>
        <dbReference type="ChEBI" id="CHEBI:58017"/>
    </ligand>
</feature>
<comment type="cofactor">
    <cofactor evidence="4">
        <name>Mg(2+)</name>
        <dbReference type="ChEBI" id="CHEBI:18420"/>
    </cofactor>
    <text evidence="4">Binds 2 magnesium ions per monomer.</text>
</comment>
<dbReference type="RefSeq" id="WP_246950648.1">
    <property type="nucleotide sequence ID" value="NZ_JALKII010000003.1"/>
</dbReference>
<feature type="binding site" evidence="4">
    <location>
        <position position="228"/>
    </location>
    <ligand>
        <name>Mg(2+)</name>
        <dbReference type="ChEBI" id="CHEBI:18420"/>
        <label>1</label>
    </ligand>
</feature>
<evidence type="ECO:0000313" key="7">
    <source>
        <dbReference type="EMBL" id="MCK0537361.1"/>
    </source>
</evidence>
<dbReference type="InterPro" id="IPR000312">
    <property type="entry name" value="Glycosyl_Trfase_fam3"/>
</dbReference>
<dbReference type="HAMAP" id="MF_00211">
    <property type="entry name" value="TrpD"/>
    <property type="match status" value="1"/>
</dbReference>
<keyword evidence="1 4" id="KW-0328">Glycosyltransferase</keyword>
<comment type="caution">
    <text evidence="4">Lacks conserved residue(s) required for the propagation of feature annotation.</text>
</comment>
<feature type="binding site" evidence="4">
    <location>
        <position position="122"/>
    </location>
    <ligand>
        <name>5-phospho-alpha-D-ribose 1-diphosphate</name>
        <dbReference type="ChEBI" id="CHEBI:58017"/>
    </ligand>
</feature>
<feature type="binding site" evidence="4">
    <location>
        <position position="168"/>
    </location>
    <ligand>
        <name>anthranilate</name>
        <dbReference type="ChEBI" id="CHEBI:16567"/>
        <label>2</label>
    </ligand>
</feature>
<dbReference type="InterPro" id="IPR036320">
    <property type="entry name" value="Glycosyl_Trfase_fam3_N_dom_sf"/>
</dbReference>
<dbReference type="Pfam" id="PF00591">
    <property type="entry name" value="Glycos_transf_3"/>
    <property type="match status" value="1"/>
</dbReference>
<comment type="subunit">
    <text evidence="4">Homodimer.</text>
</comment>
<evidence type="ECO:0000259" key="6">
    <source>
        <dbReference type="Pfam" id="PF02885"/>
    </source>
</evidence>
<evidence type="ECO:0000313" key="8">
    <source>
        <dbReference type="Proteomes" id="UP001165524"/>
    </source>
</evidence>
<dbReference type="InterPro" id="IPR035902">
    <property type="entry name" value="Nuc_phospho_transferase"/>
</dbReference>
<name>A0ABT0E697_9GAMM</name>
<comment type="caution">
    <text evidence="7">The sequence shown here is derived from an EMBL/GenBank/DDBJ whole genome shotgun (WGS) entry which is preliminary data.</text>
</comment>
<reference evidence="7" key="1">
    <citation type="submission" date="2022-04" db="EMBL/GenBank/DDBJ databases">
        <title>Alcanivorax sp. CY1518 draft genome sequence.</title>
        <authorList>
            <person name="Zhao G."/>
            <person name="An M."/>
        </authorList>
    </citation>
    <scope>NUCLEOTIDE SEQUENCE</scope>
    <source>
        <strain evidence="7">CY1518</strain>
    </source>
</reference>
<evidence type="ECO:0000256" key="1">
    <source>
        <dbReference type="ARBA" id="ARBA00022676"/>
    </source>
</evidence>
<keyword evidence="8" id="KW-1185">Reference proteome</keyword>
<evidence type="ECO:0000259" key="5">
    <source>
        <dbReference type="Pfam" id="PF00591"/>
    </source>
</evidence>
<dbReference type="NCBIfam" id="TIGR01245">
    <property type="entry name" value="trpD"/>
    <property type="match status" value="1"/>
</dbReference>
<keyword evidence="4" id="KW-0028">Amino-acid biosynthesis</keyword>
<dbReference type="InterPro" id="IPR005940">
    <property type="entry name" value="Anthranilate_Pribosyl_Tfrase"/>
</dbReference>
<dbReference type="Pfam" id="PF02885">
    <property type="entry name" value="Glycos_trans_3N"/>
    <property type="match status" value="1"/>
</dbReference>
<keyword evidence="3 4" id="KW-0822">Tryptophan biosynthesis</keyword>
<feature type="binding site" evidence="4">
    <location>
        <position position="94"/>
    </location>
    <ligand>
        <name>Mg(2+)</name>
        <dbReference type="ChEBI" id="CHEBI:18420"/>
        <label>1</label>
    </ligand>
</feature>
<dbReference type="EC" id="2.4.2.18" evidence="4"/>
<keyword evidence="4" id="KW-0057">Aromatic amino acid biosynthesis</keyword>
<accession>A0ABT0E697</accession>
<keyword evidence="2 4" id="KW-0808">Transferase</keyword>
<feature type="binding site" evidence="4">
    <location>
        <position position="82"/>
    </location>
    <ligand>
        <name>anthranilate</name>
        <dbReference type="ChEBI" id="CHEBI:16567"/>
        <label>1</label>
    </ligand>
</feature>